<dbReference type="InterPro" id="IPR028082">
    <property type="entry name" value="Peripla_BP_I"/>
</dbReference>
<organism evidence="9 10">
    <name type="scientific">Lutzomyia longipalpis</name>
    <name type="common">Sand fly</name>
    <dbReference type="NCBI Taxonomy" id="7200"/>
    <lineage>
        <taxon>Eukaryota</taxon>
        <taxon>Metazoa</taxon>
        <taxon>Ecdysozoa</taxon>
        <taxon>Arthropoda</taxon>
        <taxon>Hexapoda</taxon>
        <taxon>Insecta</taxon>
        <taxon>Pterygota</taxon>
        <taxon>Neoptera</taxon>
        <taxon>Endopterygota</taxon>
        <taxon>Diptera</taxon>
        <taxon>Nematocera</taxon>
        <taxon>Psychodoidea</taxon>
        <taxon>Psychodidae</taxon>
        <taxon>Lutzomyia</taxon>
        <taxon>Lutzomyia</taxon>
    </lineage>
</organism>
<dbReference type="EnsemblMetazoa" id="LLOJ002264-RA">
    <property type="protein sequence ID" value="LLOJ002264-PA"/>
    <property type="gene ID" value="LLOJ002264"/>
</dbReference>
<keyword evidence="8" id="KW-0675">Receptor</keyword>
<evidence type="ECO:0000256" key="3">
    <source>
        <dbReference type="ARBA" id="ARBA00022989"/>
    </source>
</evidence>
<dbReference type="EMBL" id="AJWK01007412">
    <property type="status" value="NOT_ANNOTATED_CDS"/>
    <property type="molecule type" value="Genomic_DNA"/>
</dbReference>
<reference evidence="9" key="3">
    <citation type="submission" date="2020-05" db="UniProtKB">
        <authorList>
            <consortium name="EnsemblMetazoa"/>
        </authorList>
    </citation>
    <scope>IDENTIFICATION</scope>
    <source>
        <strain evidence="9">Jacobina</strain>
    </source>
</reference>
<evidence type="ECO:0000313" key="9">
    <source>
        <dbReference type="EnsemblMetazoa" id="LLOJ002264-PA"/>
    </source>
</evidence>
<accession>A0A1B0CD44</accession>
<dbReference type="CDD" id="cd06379">
    <property type="entry name" value="PBP1_iGluR_NMDA_NR1"/>
    <property type="match status" value="1"/>
</dbReference>
<dbReference type="VEuPathDB" id="VectorBase:LLOJ002264"/>
<proteinExistence type="predicted"/>
<dbReference type="EMBL" id="GITU01003327">
    <property type="protein sequence ID" value="MBC1172030.1"/>
    <property type="molecule type" value="Transcribed_RNA"/>
</dbReference>
<dbReference type="FunFam" id="3.40.50.2300:FF:000025">
    <property type="entry name" value="glutamate receptor ionotropic, NMDA 1 isoform X1"/>
    <property type="match status" value="1"/>
</dbReference>
<feature type="signal peptide" evidence="6">
    <location>
        <begin position="1"/>
        <end position="25"/>
    </location>
</feature>
<dbReference type="InterPro" id="IPR001828">
    <property type="entry name" value="ANF_lig-bd_rcpt"/>
</dbReference>
<keyword evidence="5" id="KW-0325">Glycoprotein</keyword>
<evidence type="ECO:0000256" key="2">
    <source>
        <dbReference type="ARBA" id="ARBA00022692"/>
    </source>
</evidence>
<keyword evidence="3" id="KW-1133">Transmembrane helix</keyword>
<sequence length="440" mass="49771">MWTLKIINLLILLKLDEVLLQKALSDEHTSFYNIGGVLSSNDSEKHFKTTIAHLNFDQQYVPRGLTYYDKTIRMDKNPIKTALNVCKHLISQRVYAMVVSHEQSGDLSPAAVSYTSGFYQIPVIGISSRDAAFSDKNIHVSFLRTVPPYYHQADVWLEMLSHFGYTKVYAMVVSHEQSGDLSPAAVSYTSGFYQIPVIGISSRDAAFSDKNIHVSFLRTVPPYYHQADVWLEMLSHFGYTKVIIIHSSDTDGRAILGRFQTTSQTNYDDIDVRATVESIVEFEPNKDDASIIFRDAAALNMTEAGYVWIVTEHALNANNTPYGVLGLQLVHAHSEKEHIRDSVYVLASAIKEMRLNETITEAPKDCDDSGALWESGKRIFHYLKTRNIRGDTGQVAFDDNGDRIYAEYDVINIRDHQKKKTVGSFYYDAVSINNRGILRK</sequence>
<dbReference type="Gene3D" id="3.40.50.2300">
    <property type="match status" value="4"/>
</dbReference>
<comment type="subcellular location">
    <subcellularLocation>
        <location evidence="1">Membrane</location>
    </subcellularLocation>
</comment>
<reference evidence="8" key="2">
    <citation type="journal article" date="2020" name="BMC">
        <title>Leishmania infection induces a limited differential gene expression in the sand fly midgut.</title>
        <authorList>
            <person name="Coutinho-Abreu I.V."/>
            <person name="Serafim T.D."/>
            <person name="Meneses C."/>
            <person name="Kamhawi S."/>
            <person name="Oliveira F."/>
            <person name="Valenzuela J.G."/>
        </authorList>
    </citation>
    <scope>NUCLEOTIDE SEQUENCE</scope>
    <source>
        <strain evidence="8">Jacobina</strain>
        <tissue evidence="8">Midgut</tissue>
    </source>
</reference>
<name>A0A1B0CD44_LUTLO</name>
<dbReference type="InterPro" id="IPR050726">
    <property type="entry name" value="mGluR"/>
</dbReference>
<feature type="chain" id="PRO_5044555292" evidence="6">
    <location>
        <begin position="26"/>
        <end position="440"/>
    </location>
</feature>
<feature type="domain" description="Receptor ligand binding region" evidence="7">
    <location>
        <begin position="71"/>
        <end position="176"/>
    </location>
</feature>
<dbReference type="PANTHER" id="PTHR24060">
    <property type="entry name" value="METABOTROPIC GLUTAMATE RECEPTOR"/>
    <property type="match status" value="1"/>
</dbReference>
<evidence type="ECO:0000256" key="1">
    <source>
        <dbReference type="ARBA" id="ARBA00004370"/>
    </source>
</evidence>
<dbReference type="Proteomes" id="UP000092461">
    <property type="component" value="Unassembled WGS sequence"/>
</dbReference>
<evidence type="ECO:0000313" key="8">
    <source>
        <dbReference type="EMBL" id="MBC1172030.1"/>
    </source>
</evidence>
<evidence type="ECO:0000259" key="7">
    <source>
        <dbReference type="Pfam" id="PF01094"/>
    </source>
</evidence>
<protein>
    <submittedName>
        <fullName evidence="8">Putative glutamate nmda receptor subunit 1 rhagoletis zephyria</fullName>
    </submittedName>
</protein>
<dbReference type="VEuPathDB" id="VectorBase:LLONM1_004806"/>
<feature type="domain" description="Receptor ligand binding region" evidence="7">
    <location>
        <begin position="185"/>
        <end position="413"/>
    </location>
</feature>
<keyword evidence="10" id="KW-1185">Reference proteome</keyword>
<evidence type="ECO:0000313" key="10">
    <source>
        <dbReference type="Proteomes" id="UP000092461"/>
    </source>
</evidence>
<dbReference type="GO" id="GO:0016020">
    <property type="term" value="C:membrane"/>
    <property type="evidence" value="ECO:0007669"/>
    <property type="project" value="UniProtKB-SubCell"/>
</dbReference>
<evidence type="ECO:0000256" key="6">
    <source>
        <dbReference type="SAM" id="SignalP"/>
    </source>
</evidence>
<keyword evidence="6" id="KW-0732">Signal</keyword>
<dbReference type="Pfam" id="PF01094">
    <property type="entry name" value="ANF_receptor"/>
    <property type="match status" value="2"/>
</dbReference>
<dbReference type="AlphaFoldDB" id="A0A1B0CD44"/>
<keyword evidence="4" id="KW-0472">Membrane</keyword>
<evidence type="ECO:0000256" key="4">
    <source>
        <dbReference type="ARBA" id="ARBA00023136"/>
    </source>
</evidence>
<dbReference type="EMBL" id="AJWK01007411">
    <property type="status" value="NOT_ANNOTATED_CDS"/>
    <property type="molecule type" value="Genomic_DNA"/>
</dbReference>
<reference evidence="10" key="1">
    <citation type="submission" date="2012-05" db="EMBL/GenBank/DDBJ databases">
        <title>Whole Genome Assembly of Lutzomyia longipalpis.</title>
        <authorList>
            <person name="Richards S."/>
            <person name="Qu C."/>
            <person name="Dillon R."/>
            <person name="Worley K."/>
            <person name="Scherer S."/>
            <person name="Batterton M."/>
            <person name="Taylor A."/>
            <person name="Hawes A."/>
            <person name="Hernandez B."/>
            <person name="Kovar C."/>
            <person name="Mandapat C."/>
            <person name="Pham C."/>
            <person name="Qu C."/>
            <person name="Jing C."/>
            <person name="Bess C."/>
            <person name="Bandaranaike D."/>
            <person name="Ngo D."/>
            <person name="Ongeri F."/>
            <person name="Arias F."/>
            <person name="Lara F."/>
            <person name="Weissenberger G."/>
            <person name="Kamau G."/>
            <person name="Han H."/>
            <person name="Shen H."/>
            <person name="Dinh H."/>
            <person name="Khalil I."/>
            <person name="Jones J."/>
            <person name="Shafer J."/>
            <person name="Jayaseelan J."/>
            <person name="Quiroz J."/>
            <person name="Blankenburg K."/>
            <person name="Nguyen L."/>
            <person name="Jackson L."/>
            <person name="Francisco L."/>
            <person name="Tang L.-Y."/>
            <person name="Pu L.-L."/>
            <person name="Perales L."/>
            <person name="Lorensuhewa L."/>
            <person name="Munidasa M."/>
            <person name="Coyle M."/>
            <person name="Taylor M."/>
            <person name="Puazo M."/>
            <person name="Firestine M."/>
            <person name="Scheel M."/>
            <person name="Javaid M."/>
            <person name="Wang M."/>
            <person name="Li M."/>
            <person name="Tabassum N."/>
            <person name="Saada N."/>
            <person name="Osuji N."/>
            <person name="Aqrawi P."/>
            <person name="Fu Q."/>
            <person name="Thornton R."/>
            <person name="Raj R."/>
            <person name="Goodspeed R."/>
            <person name="Mata R."/>
            <person name="Najjar R."/>
            <person name="Gubbala S."/>
            <person name="Lee S."/>
            <person name="Denson S."/>
            <person name="Patil S."/>
            <person name="Macmil S."/>
            <person name="Qi S."/>
            <person name="Matskevitch T."/>
            <person name="Palculict T."/>
            <person name="Mathew T."/>
            <person name="Vee V."/>
            <person name="Velamala V."/>
            <person name="Korchina V."/>
            <person name="Cai W."/>
            <person name="Liu W."/>
            <person name="Dai W."/>
            <person name="Zou X."/>
            <person name="Zhu Y."/>
            <person name="Zhang Y."/>
            <person name="Wu Y.-Q."/>
            <person name="Xin Y."/>
            <person name="Nazarath L."/>
            <person name="Kovar C."/>
            <person name="Han Y."/>
            <person name="Muzny D."/>
            <person name="Gibbs R."/>
        </authorList>
    </citation>
    <scope>NUCLEOTIDE SEQUENCE [LARGE SCALE GENOMIC DNA]</scope>
    <source>
        <strain evidence="10">Jacobina</strain>
    </source>
</reference>
<dbReference type="InterPro" id="IPR049873">
    <property type="entry name" value="NMDA1-like_N"/>
</dbReference>
<evidence type="ECO:0000256" key="5">
    <source>
        <dbReference type="ARBA" id="ARBA00023180"/>
    </source>
</evidence>
<dbReference type="SUPFAM" id="SSF53822">
    <property type="entry name" value="Periplasmic binding protein-like I"/>
    <property type="match status" value="2"/>
</dbReference>
<keyword evidence="2" id="KW-0812">Transmembrane</keyword>